<evidence type="ECO:0000256" key="5">
    <source>
        <dbReference type="ARBA" id="ARBA00022452"/>
    </source>
</evidence>
<gene>
    <name evidence="15" type="ORF">V5F89_10290</name>
</gene>
<evidence type="ECO:0000256" key="9">
    <source>
        <dbReference type="ARBA" id="ARBA00023136"/>
    </source>
</evidence>
<accession>A0ABZ2D178</accession>
<keyword evidence="7" id="KW-0732">Signal</keyword>
<keyword evidence="4" id="KW-0813">Transport</keyword>
<dbReference type="EMBL" id="CP144918">
    <property type="protein sequence ID" value="WWA46661.1"/>
    <property type="molecule type" value="Genomic_DNA"/>
</dbReference>
<feature type="domain" description="Trimeric autotransporter adhesin YadA-like stalk" evidence="14">
    <location>
        <begin position="1702"/>
        <end position="1743"/>
    </location>
</feature>
<feature type="region of interest" description="Disordered" evidence="11">
    <location>
        <begin position="101"/>
        <end position="120"/>
    </location>
</feature>
<feature type="domain" description="Trimeric autotransporter adhesin YadA-like head" evidence="13">
    <location>
        <begin position="386"/>
        <end position="402"/>
    </location>
</feature>
<feature type="domain" description="Trimeric autotransporter adhesin YadA-like head" evidence="13">
    <location>
        <begin position="406"/>
        <end position="430"/>
    </location>
</feature>
<dbReference type="Gene3D" id="2.20.70.140">
    <property type="match status" value="1"/>
</dbReference>
<feature type="domain" description="Trimeric autotransporter adhesin YadA-like stalk" evidence="14">
    <location>
        <begin position="877"/>
        <end position="917"/>
    </location>
</feature>
<dbReference type="Gene3D" id="6.20.50.100">
    <property type="match status" value="6"/>
</dbReference>
<dbReference type="SUPFAM" id="SSF101967">
    <property type="entry name" value="Adhesin YadA, collagen-binding domain"/>
    <property type="match status" value="6"/>
</dbReference>
<feature type="domain" description="Trimeric autotransporter adhesin YadA-like head" evidence="13">
    <location>
        <begin position="780"/>
        <end position="806"/>
    </location>
</feature>
<evidence type="ECO:0000259" key="14">
    <source>
        <dbReference type="Pfam" id="PF05662"/>
    </source>
</evidence>
<feature type="domain" description="Trimeric autotransporter adhesin YadA-like stalk" evidence="14">
    <location>
        <begin position="1126"/>
        <end position="1153"/>
    </location>
</feature>
<evidence type="ECO:0000256" key="1">
    <source>
        <dbReference type="ARBA" id="ARBA00004241"/>
    </source>
</evidence>
<dbReference type="InterPro" id="IPR045584">
    <property type="entry name" value="Pilin-like"/>
</dbReference>
<feature type="domain" description="Trimeric autotransporter adhesin YadA-like head" evidence="13">
    <location>
        <begin position="1217"/>
        <end position="1241"/>
    </location>
</feature>
<feature type="domain" description="Trimeric autotransporter adhesin YadA-like head" evidence="13">
    <location>
        <begin position="808"/>
        <end position="834"/>
    </location>
</feature>
<dbReference type="Pfam" id="PF03895">
    <property type="entry name" value="YadA_anchor"/>
    <property type="match status" value="1"/>
</dbReference>
<feature type="domain" description="Trimeric autotransporter adhesin YadA-like head" evidence="13">
    <location>
        <begin position="176"/>
        <end position="200"/>
    </location>
</feature>
<evidence type="ECO:0000256" key="7">
    <source>
        <dbReference type="ARBA" id="ARBA00022729"/>
    </source>
</evidence>
<evidence type="ECO:0000256" key="2">
    <source>
        <dbReference type="ARBA" id="ARBA00004442"/>
    </source>
</evidence>
<feature type="domain" description="Trimeric autotransporter adhesin YadA-like head" evidence="13">
    <location>
        <begin position="474"/>
        <end position="497"/>
    </location>
</feature>
<dbReference type="InterPro" id="IPR011049">
    <property type="entry name" value="Serralysin-like_metalloprot_C"/>
</dbReference>
<evidence type="ECO:0000259" key="12">
    <source>
        <dbReference type="Pfam" id="PF03895"/>
    </source>
</evidence>
<feature type="domain" description="Trimeric autotransporter adhesin YadA-like stalk" evidence="14">
    <location>
        <begin position="2074"/>
        <end position="2110"/>
    </location>
</feature>
<keyword evidence="5" id="KW-1134">Transmembrane beta strand</keyword>
<sequence length="2200" mass="211827">MSNNRNAHSICQYGHDASQMLTSSNGLGKGVRRRIMAILRLSSACVAFGRQRGLGALGHSSSRVAFVVPAALGSALALGIAAPSAVADTLESGGTCVSAGSGVVGNEPNQGNTTDQPADGSGTYSTVAGCNADGHNQLGVTVFGTRADGFGAGAVAVGYNADAVKWASAFGLDANASATGSVALGFSAVSSGANAVAIGSAGGDGTTPLTVANSTTASGAGAVAIGSNATRGAQARSANSIALGGEATVGSGATSGIAIGTAATANGNGSVVIGASAENAATITAVVIGPDATSISTAGVVIAHARNDELGVPTALTTDGATPSILYSVAVGDSAEAGNGGTAVGSKASAVGNGALALGAGTSASGTVATAVGFASYATGEYSQSFGYESAASGDFGTAIGSTSTASGISSVALGTSASATGEHAVAIGSSPTNSPQQDSTTNTRASGANSLALGTSAVAANSNAIAIGTGAEATGAQSISIGTGNQVSGDNSGAIGDPTTITGTGSYSLGNDNTIDADEAGVFGNNNVLTAAADGSRIIGNGNNVDVADAFVIGNGADATVAGGVALGSGSVAGTAAGVAGYDPVTGAPSTDATPTWQSTASAVAVGDAAGGVTRQITGVAAGTELTDAVNVAQLQAAQAAATTHYYSVNDGGVIGGNYNNDGATGLNALAAGVDASAAGVDAAAIGLGADASAEKSTAIGPNATASGDFSVAIGSNSEALGVHAVVLGADSRADAVSTALGQNANAETVDGQGFATAVGNSSLANQVGAVALGAGANATGERATALGADTTASGGYSVALGQNALATADRGAALGVGAQALAEGGIALGAGSIADTAAGVAGYDPLTGLGSTDPSSTWVSTLGAVSVGGAGDTRQITDVAAGTELTDAVNVAQLQAVESLATSGWNVTDGTTGANIGPDGTVTFTGDTNISVAQTGVDDNGAVEIALNPDVDLTAAGSLTVGDTLVDTNGLAVTDGVTTTAVGADGVTSGTVVLSGVSNDITGLGNTTLTDPSFGTVGRAATEEQLAIVNQTASAGWNVSAQGANATNVSVASATGADVDLNNADGNIEVTKATDSNDVTFDLADDITVDSMVAGNTTIDTDGLTIAGGPSVTSGGIDAGGTVISNVAPGIAGTDAVNLDQLQAAQAAATTHYYSVNDGGVIGGNYNNDGAIGTNSLAAGVNAQAQAADSVAIGLNSQTTDINATSIGAYSTTQGVNDTALGAFAAANGHESTALGAGSFVYDSGTGVGFNTSVEGRGVAVGHSASTVVDGTALGSSSSVTTAYGVALGSGSVASTAAGETGYVPTGALAGDAAAIAATDSTTLGAVSVGSAGNTRQITNVAAGTQDSDAVNVAQLQAVESLATSGWNVTDGTTGANIGPDGTVTFTGDTNISVAQTGVDDNGAVEIALNPDVDLTAAGSLTVGDTLVDTNGLAVTDGVTTTAVGADGVTSGTVVLSGVSNDITGLGNTTLTDPSFGTVGRAATEEQLAIVNQTASAGWNVSAQGANATNVSVASATGSDVDLNNADGNIDVTKAADSNDVTFDLASDLVIDNSITVGDTVIDGDSVTTTNLTVTGDTQLGDNFVVNDGGVYYDGPVTEGNHIVNKTYVDDSVTAVTEAGLNFADAAGNLVHVDLGGTLPVIGATTQVVTSLSTSAPTVGTYSSANVQTIADAATGQVQVQIADSPKFGDVTINDNGTGRITGVTAGTADTDAVNVAQLNEVSDIANAGWNVTAQGANGTNVGVNSPTGNSVDLNNSDGNIEVTKTADSNDVTFDLASDLVIDNSITVGDTIIDGDSVSTTNLTVTGDTQLGDNFVVNDGGVYYDGPVTEDNHIVNKSYVDESITTAVSNVNIGFAGNSGGAVTRSSGQVLTIQGEGTTAGDYSGANIRTVTDPATGSVNIEMAESPQFGNVTVNADGTGKITGVTAGELSSTSTDAVNGSQIVALGDSIASSLSPGSSYDPATNTINTQIAVGGNVYNNVESAIQAVNSNASAGWNVTTGATGSGVATGSSVANVAPGATASFTAGNNMMIHQNGTEVQVALNPNLTGIESIAIENGPTIDGNGIDMGGTRITNVGAGVAPTDAVNLGQLNAGLADTLNQANHYTDAMIADLRFDLSDYRSDANGGTASAMAMGMVPQAFEPGMGIMGFGISHWQGEQAIAVGFSKASDNGRFVIRATGTYNTRNQAGAAIGAGIQF</sequence>
<dbReference type="InterPro" id="IPR005594">
    <property type="entry name" value="YadA_C"/>
</dbReference>
<dbReference type="SUPFAM" id="SSF54523">
    <property type="entry name" value="Pili subunits"/>
    <property type="match status" value="1"/>
</dbReference>
<feature type="compositionally biased region" description="Polar residues" evidence="11">
    <location>
        <begin position="107"/>
        <end position="120"/>
    </location>
</feature>
<dbReference type="Gene3D" id="2.150.10.10">
    <property type="entry name" value="Serralysin-like metalloprotease, C-terminal"/>
    <property type="match status" value="9"/>
</dbReference>
<evidence type="ECO:0000256" key="4">
    <source>
        <dbReference type="ARBA" id="ARBA00022448"/>
    </source>
</evidence>
<keyword evidence="16" id="KW-1185">Reference proteome</keyword>
<proteinExistence type="inferred from homology"/>
<dbReference type="Pfam" id="PF05662">
    <property type="entry name" value="YadA_stalk"/>
    <property type="match status" value="7"/>
</dbReference>
<feature type="domain" description="Trimeric autotransporter adhesin YadA-like stalk" evidence="14">
    <location>
        <begin position="1339"/>
        <end position="1379"/>
    </location>
</feature>
<dbReference type="InterPro" id="IPR008640">
    <property type="entry name" value="Adhesin_Head_dom"/>
</dbReference>
<dbReference type="InterPro" id="IPR008635">
    <property type="entry name" value="Coiled_stalk_dom"/>
</dbReference>
<keyword evidence="6" id="KW-0812">Transmembrane</keyword>
<feature type="domain" description="Trimeric autotransporter adhesin YadA-like head" evidence="13">
    <location>
        <begin position="693"/>
        <end position="719"/>
    </location>
</feature>
<evidence type="ECO:0000259" key="13">
    <source>
        <dbReference type="Pfam" id="PF05658"/>
    </source>
</evidence>
<dbReference type="Pfam" id="PF05658">
    <property type="entry name" value="YadA_head"/>
    <property type="match status" value="13"/>
</dbReference>
<keyword evidence="10" id="KW-0998">Cell outer membrane</keyword>
<feature type="domain" description="Trimeric autotransporter adhesin YadA-like stalk" evidence="14">
    <location>
        <begin position="617"/>
        <end position="645"/>
    </location>
</feature>
<feature type="domain" description="Trimeric autotransporter adhesin YadA-like head" evidence="13">
    <location>
        <begin position="254"/>
        <end position="277"/>
    </location>
</feature>
<dbReference type="Gene3D" id="1.20.5.170">
    <property type="match status" value="1"/>
</dbReference>
<protein>
    <submittedName>
        <fullName evidence="15">YadA-like family protein</fullName>
    </submittedName>
</protein>
<feature type="domain" description="Trimeric autotransporter adhesin YadA-like stalk" evidence="14">
    <location>
        <begin position="1923"/>
        <end position="1960"/>
    </location>
</feature>
<evidence type="ECO:0000313" key="15">
    <source>
        <dbReference type="EMBL" id="WWA46661.1"/>
    </source>
</evidence>
<keyword evidence="9" id="KW-0472">Membrane</keyword>
<evidence type="ECO:0000256" key="10">
    <source>
        <dbReference type="ARBA" id="ARBA00023237"/>
    </source>
</evidence>
<name>A0ABZ2D178_9SPHN</name>
<feature type="domain" description="Trimeric autotransporter adhesin YadA-like head" evidence="13">
    <location>
        <begin position="1173"/>
        <end position="1199"/>
    </location>
</feature>
<evidence type="ECO:0000256" key="11">
    <source>
        <dbReference type="SAM" id="MobiDB-lite"/>
    </source>
</evidence>
<feature type="domain" description="Trimeric autotransporter adhesin YadA-like C-terminal membrane anchor" evidence="12">
    <location>
        <begin position="2140"/>
        <end position="2200"/>
    </location>
</feature>
<evidence type="ECO:0000313" key="16">
    <source>
        <dbReference type="Proteomes" id="UP001335183"/>
    </source>
</evidence>
<keyword evidence="8" id="KW-0653">Protein transport</keyword>
<organism evidence="15 16">
    <name type="scientific">Pelagerythrobacter marensis</name>
    <dbReference type="NCBI Taxonomy" id="543877"/>
    <lineage>
        <taxon>Bacteria</taxon>
        <taxon>Pseudomonadati</taxon>
        <taxon>Pseudomonadota</taxon>
        <taxon>Alphaproteobacteria</taxon>
        <taxon>Sphingomonadales</taxon>
        <taxon>Erythrobacteraceae</taxon>
        <taxon>Pelagerythrobacter</taxon>
    </lineage>
</organism>
<feature type="domain" description="Trimeric autotransporter adhesin YadA-like head" evidence="13">
    <location>
        <begin position="757"/>
        <end position="778"/>
    </location>
</feature>
<reference evidence="15 16" key="1">
    <citation type="submission" date="2024-02" db="EMBL/GenBank/DDBJ databases">
        <title>The whole genome sequence of five bacterial samples isolated from Abu Dhabi Sabkha-shore region.</title>
        <authorList>
            <person name="Sudalaimuthuasari N."/>
            <person name="Sarfraz B."/>
            <person name="Tuyisabe J.D."/>
            <person name="Mugisha Ntwali L.D.M."/>
            <person name="Ali A.I.A.A."/>
            <person name="Almansoori S.Z.A."/>
            <person name="Alajami H.S.A."/>
            <person name="Almeqbaali A.A.S."/>
            <person name="Kundu B."/>
            <person name="Saeed E.E."/>
            <person name="Sukumarinath V."/>
            <person name="Mishra A.K."/>
            <person name="Hazzouri K.M."/>
            <person name="Almaskari R."/>
            <person name="Sharma A.K."/>
            <person name="Amiri K.M.A."/>
        </authorList>
    </citation>
    <scope>NUCLEOTIDE SEQUENCE [LARGE SCALE GENOMIC DNA]</scope>
    <source>
        <strain evidence="16">kcgeb_sd</strain>
    </source>
</reference>
<feature type="region of interest" description="Disordered" evidence="11">
    <location>
        <begin position="426"/>
        <end position="448"/>
    </location>
</feature>
<dbReference type="CDD" id="cd12820">
    <property type="entry name" value="LbR_YadA-like"/>
    <property type="match status" value="3"/>
</dbReference>
<dbReference type="Gene3D" id="3.30.1300.30">
    <property type="entry name" value="GSPII I/J protein-like"/>
    <property type="match status" value="1"/>
</dbReference>
<evidence type="ECO:0000256" key="8">
    <source>
        <dbReference type="ARBA" id="ARBA00022927"/>
    </source>
</evidence>
<feature type="compositionally biased region" description="Polar residues" evidence="11">
    <location>
        <begin position="430"/>
        <end position="448"/>
    </location>
</feature>
<dbReference type="RefSeq" id="WP_338445558.1">
    <property type="nucleotide sequence ID" value="NZ_CP144918.1"/>
</dbReference>
<comment type="subcellular location">
    <subcellularLocation>
        <location evidence="2">Cell outer membrane</location>
    </subcellularLocation>
    <subcellularLocation>
        <location evidence="1">Cell surface</location>
    </subcellularLocation>
</comment>
<feature type="domain" description="Trimeric autotransporter adhesin YadA-like head" evidence="13">
    <location>
        <begin position="446"/>
        <end position="472"/>
    </location>
</feature>
<evidence type="ECO:0000256" key="3">
    <source>
        <dbReference type="ARBA" id="ARBA00005848"/>
    </source>
</evidence>
<dbReference type="Proteomes" id="UP001335183">
    <property type="component" value="Chromosome"/>
</dbReference>
<feature type="domain" description="Trimeric autotransporter adhesin YadA-like head" evidence="13">
    <location>
        <begin position="1272"/>
        <end position="1294"/>
    </location>
</feature>
<evidence type="ECO:0000256" key="6">
    <source>
        <dbReference type="ARBA" id="ARBA00022692"/>
    </source>
</evidence>
<comment type="similarity">
    <text evidence="3">Belongs to the autotransporter-2 (AT-2) (TC 1.B.40) family.</text>
</comment>